<proteinExistence type="predicted"/>
<dbReference type="InterPro" id="IPR049244">
    <property type="entry name" value="DUF6879"/>
</dbReference>
<feature type="domain" description="DUF6879" evidence="1">
    <location>
        <begin position="29"/>
        <end position="186"/>
    </location>
</feature>
<name>A0AA45L3C9_9PSEU</name>
<dbReference type="Pfam" id="PF21806">
    <property type="entry name" value="DUF6879"/>
    <property type="match status" value="1"/>
</dbReference>
<evidence type="ECO:0000313" key="2">
    <source>
        <dbReference type="EMBL" id="QUF02616.1"/>
    </source>
</evidence>
<dbReference type="Proteomes" id="UP000677152">
    <property type="component" value="Chromosome"/>
</dbReference>
<gene>
    <name evidence="2" type="ORF">KCV87_24595</name>
</gene>
<reference evidence="2" key="1">
    <citation type="submission" date="2021-04" db="EMBL/GenBank/DDBJ databases">
        <title>Genomic sequence of Actinosynnema pretiosum subsp. pretiosum ATCC 31280 (C-14919).</title>
        <authorList>
            <person name="Bai L."/>
            <person name="Wang X."/>
            <person name="Xiao Y."/>
        </authorList>
    </citation>
    <scope>NUCLEOTIDE SEQUENCE</scope>
    <source>
        <strain evidence="2">ATCC 31280</strain>
    </source>
</reference>
<organism evidence="2 3">
    <name type="scientific">Actinosynnema pretiosum subsp. pretiosum</name>
    <dbReference type="NCBI Taxonomy" id="103721"/>
    <lineage>
        <taxon>Bacteria</taxon>
        <taxon>Bacillati</taxon>
        <taxon>Actinomycetota</taxon>
        <taxon>Actinomycetes</taxon>
        <taxon>Pseudonocardiales</taxon>
        <taxon>Pseudonocardiaceae</taxon>
        <taxon>Actinosynnema</taxon>
    </lineage>
</organism>
<dbReference type="AlphaFoldDB" id="A0AA45L3C9"/>
<sequence length="197" mass="21654">MSAYTGVPLTLDEYVDGFDRHHGVEGVGELWKIERTQVFQEEGNASCAAFLAGDRARSLALLAERLPRLERQHRAAAAHGMVVGRVRVVEEPLDPYVLWELTSQVQRAALGEQIKVVDAADLAELEAGGPLPDLVGFDDEVVYFIHYTPDGVPTGATAATDHQVAHWRQVYRSLHDAAEPVADYHARRVAPELPEAP</sequence>
<evidence type="ECO:0000313" key="3">
    <source>
        <dbReference type="Proteomes" id="UP000677152"/>
    </source>
</evidence>
<accession>A0AA45L3C9</accession>
<dbReference type="EMBL" id="CP073249">
    <property type="protein sequence ID" value="QUF02616.1"/>
    <property type="molecule type" value="Genomic_DNA"/>
</dbReference>
<evidence type="ECO:0000259" key="1">
    <source>
        <dbReference type="Pfam" id="PF21806"/>
    </source>
</evidence>
<protein>
    <recommendedName>
        <fullName evidence="1">DUF6879 domain-containing protein</fullName>
    </recommendedName>
</protein>